<accession>A0AAW8DQ48</accession>
<gene>
    <name evidence="2" type="ORF">J2W25_000479</name>
</gene>
<feature type="signal peptide" evidence="1">
    <location>
        <begin position="1"/>
        <end position="21"/>
    </location>
</feature>
<keyword evidence="1" id="KW-0732">Signal</keyword>
<dbReference type="Proteomes" id="UP001244295">
    <property type="component" value="Unassembled WGS sequence"/>
</dbReference>
<evidence type="ECO:0000256" key="1">
    <source>
        <dbReference type="SAM" id="SignalP"/>
    </source>
</evidence>
<feature type="chain" id="PRO_5043342191" evidence="1">
    <location>
        <begin position="22"/>
        <end position="95"/>
    </location>
</feature>
<comment type="caution">
    <text evidence="2">The sequence shown here is derived from an EMBL/GenBank/DDBJ whole genome shotgun (WGS) entry which is preliminary data.</text>
</comment>
<protein>
    <submittedName>
        <fullName evidence="2">Uncharacterized protein</fullName>
    </submittedName>
</protein>
<proteinExistence type="predicted"/>
<name>A0AAW8DQ48_9BURK</name>
<evidence type="ECO:0000313" key="2">
    <source>
        <dbReference type="EMBL" id="MDP9921474.1"/>
    </source>
</evidence>
<reference evidence="2" key="1">
    <citation type="submission" date="2023-07" db="EMBL/GenBank/DDBJ databases">
        <title>Sorghum-associated microbial communities from plants grown in Nebraska, USA.</title>
        <authorList>
            <person name="Schachtman D."/>
        </authorList>
    </citation>
    <scope>NUCLEOTIDE SEQUENCE</scope>
    <source>
        <strain evidence="2">DS2795</strain>
    </source>
</reference>
<dbReference type="RefSeq" id="WP_307635614.1">
    <property type="nucleotide sequence ID" value="NZ_JAUSRR010000001.1"/>
</dbReference>
<evidence type="ECO:0000313" key="3">
    <source>
        <dbReference type="Proteomes" id="UP001244295"/>
    </source>
</evidence>
<dbReference type="AlphaFoldDB" id="A0AAW8DQ48"/>
<sequence length="95" mass="10643">MNYKSPLLAFGLFLCAALASANEAQRACGDFDSAVMTTRAQCQRERTQDDREYCAATKLKRAQDAHATCLVRFNTRGAGSVQEARERSNRIRREP</sequence>
<dbReference type="EMBL" id="JAUSRR010000001">
    <property type="protein sequence ID" value="MDP9921474.1"/>
    <property type="molecule type" value="Genomic_DNA"/>
</dbReference>
<organism evidence="2 3">
    <name type="scientific">Variovorax boronicumulans</name>
    <dbReference type="NCBI Taxonomy" id="436515"/>
    <lineage>
        <taxon>Bacteria</taxon>
        <taxon>Pseudomonadati</taxon>
        <taxon>Pseudomonadota</taxon>
        <taxon>Betaproteobacteria</taxon>
        <taxon>Burkholderiales</taxon>
        <taxon>Comamonadaceae</taxon>
        <taxon>Variovorax</taxon>
    </lineage>
</organism>